<evidence type="ECO:0000313" key="1">
    <source>
        <dbReference type="EMBL" id="KAJ9663995.1"/>
    </source>
</evidence>
<accession>A0ACC3AJU4</accession>
<dbReference type="Proteomes" id="UP001172386">
    <property type="component" value="Unassembled WGS sequence"/>
</dbReference>
<organism evidence="1 2">
    <name type="scientific">Neophaeococcomyces mojaviensis</name>
    <dbReference type="NCBI Taxonomy" id="3383035"/>
    <lineage>
        <taxon>Eukaryota</taxon>
        <taxon>Fungi</taxon>
        <taxon>Dikarya</taxon>
        <taxon>Ascomycota</taxon>
        <taxon>Pezizomycotina</taxon>
        <taxon>Eurotiomycetes</taxon>
        <taxon>Chaetothyriomycetidae</taxon>
        <taxon>Chaetothyriales</taxon>
        <taxon>Chaetothyriales incertae sedis</taxon>
        <taxon>Neophaeococcomyces</taxon>
    </lineage>
</organism>
<gene>
    <name evidence="1" type="ORF">H2198_000498</name>
</gene>
<evidence type="ECO:0000313" key="2">
    <source>
        <dbReference type="Proteomes" id="UP001172386"/>
    </source>
</evidence>
<sequence>MTPTDPHPSITVFPHNRLNPISRDIYSGFLEHMGRCITGGIYDPQNPNKDLLIQPDNFRKDVIEALKPLDIPVFRYPGGNFTATYHWQDGVGPRSQRPTRLNIAWGGTPERNEFGTNEFMVWCREHMHAEPYLCLNMGTGSLDEGLAWIEYCNASVETGSYWAKLRAEHTGHDRPHNVKYWGLGNEVWGPWQIAQEIGPRTFAEKTMQWAKAIKLLDPTVKLILCGKDGISAWDYEVVKHCVVPATESDLGVTQPPLIDYVSIHMYTASNDYHENVFAPLAAERAIEATAALIDLACVENNVPPGQVRPKICFDEWNVWDPKRAVGSKGAEERYTLSDALAVVVWLNLFVRQSDVVGMACIAQSVNVISPLMTTQDSVIRQTTWWIYELFCRFVKGYQVNVVVGGVEEYQGSTKPAWLRDAMKGRMKWLDVSACVDEEGWCCLSVANLHKDEALDIDLVGMGKSVDVEVYTVSGEDVDVTNMDGQEKVKIVKKGWKAEGKYTFPKHSFTMLRWRM</sequence>
<keyword evidence="2" id="KW-1185">Reference proteome</keyword>
<comment type="caution">
    <text evidence="1">The sequence shown here is derived from an EMBL/GenBank/DDBJ whole genome shotgun (WGS) entry which is preliminary data.</text>
</comment>
<protein>
    <submittedName>
        <fullName evidence="1">Uncharacterized protein</fullName>
    </submittedName>
</protein>
<proteinExistence type="predicted"/>
<reference evidence="1" key="1">
    <citation type="submission" date="2022-10" db="EMBL/GenBank/DDBJ databases">
        <title>Culturing micro-colonial fungi from biological soil crusts in the Mojave desert and describing Neophaeococcomyces mojavensis, and introducing the new genera and species Taxawa tesnikishii.</title>
        <authorList>
            <person name="Kurbessoian T."/>
            <person name="Stajich J.E."/>
        </authorList>
    </citation>
    <scope>NUCLEOTIDE SEQUENCE</scope>
    <source>
        <strain evidence="1">JES_112</strain>
    </source>
</reference>
<dbReference type="EMBL" id="JAPDRQ010000005">
    <property type="protein sequence ID" value="KAJ9663995.1"/>
    <property type="molecule type" value="Genomic_DNA"/>
</dbReference>
<name>A0ACC3AJU4_9EURO</name>